<evidence type="ECO:0000256" key="3">
    <source>
        <dbReference type="ARBA" id="ARBA00006263"/>
    </source>
</evidence>
<dbReference type="PANTHER" id="PTHR34308:SF1">
    <property type="entry name" value="COBALAMIN BIOSYNTHESIS PROTEIN CBIB"/>
    <property type="match status" value="1"/>
</dbReference>
<accession>A0A550J3M2</accession>
<dbReference type="GO" id="GO:0048472">
    <property type="term" value="F:threonine-phosphate decarboxylase activity"/>
    <property type="evidence" value="ECO:0007669"/>
    <property type="project" value="InterPro"/>
</dbReference>
<dbReference type="PANTHER" id="PTHR34308">
    <property type="entry name" value="COBALAMIN BIOSYNTHESIS PROTEIN CBIB"/>
    <property type="match status" value="1"/>
</dbReference>
<keyword evidence="5 9" id="KW-0169">Cobalamin biosynthesis</keyword>
<dbReference type="GO" id="GO:0015420">
    <property type="term" value="F:ABC-type vitamin B12 transporter activity"/>
    <property type="evidence" value="ECO:0007669"/>
    <property type="project" value="UniProtKB-UniRule"/>
</dbReference>
<evidence type="ECO:0000313" key="11">
    <source>
        <dbReference type="Proteomes" id="UP000317155"/>
    </source>
</evidence>
<dbReference type="EMBL" id="VJVV01000022">
    <property type="protein sequence ID" value="TRO77837.1"/>
    <property type="molecule type" value="Genomic_DNA"/>
</dbReference>
<comment type="caution">
    <text evidence="10">The sequence shown here is derived from an EMBL/GenBank/DDBJ whole genome shotgun (WGS) entry which is preliminary data.</text>
</comment>
<dbReference type="NCBIfam" id="TIGR00380">
    <property type="entry name" value="cobal_cbiB"/>
    <property type="match status" value="1"/>
</dbReference>
<evidence type="ECO:0000256" key="4">
    <source>
        <dbReference type="ARBA" id="ARBA00022475"/>
    </source>
</evidence>
<dbReference type="UniPathway" id="UPA00148"/>
<comment type="similarity">
    <text evidence="3 9">Belongs to the CobD/CbiB family.</text>
</comment>
<reference evidence="10 11" key="1">
    <citation type="submission" date="2019-07" db="EMBL/GenBank/DDBJ databases">
        <title>Insights of Desulfuromonas acetexigens electromicrobiology.</title>
        <authorList>
            <person name="Katuri K."/>
            <person name="Sapireddy V."/>
            <person name="Shaw D.R."/>
            <person name="Saikaly P."/>
        </authorList>
    </citation>
    <scope>NUCLEOTIDE SEQUENCE [LARGE SCALE GENOMIC DNA]</scope>
    <source>
        <strain evidence="10 11">2873</strain>
    </source>
</reference>
<proteinExistence type="inferred from homology"/>
<evidence type="ECO:0000256" key="5">
    <source>
        <dbReference type="ARBA" id="ARBA00022573"/>
    </source>
</evidence>
<feature type="transmembrane region" description="Helical" evidence="9">
    <location>
        <begin position="294"/>
        <end position="317"/>
    </location>
</feature>
<dbReference type="Proteomes" id="UP000317155">
    <property type="component" value="Unassembled WGS sequence"/>
</dbReference>
<dbReference type="AlphaFoldDB" id="A0A550J3M2"/>
<keyword evidence="11" id="KW-1185">Reference proteome</keyword>
<dbReference type="Pfam" id="PF03186">
    <property type="entry name" value="CobD_Cbib"/>
    <property type="match status" value="1"/>
</dbReference>
<keyword evidence="6 9" id="KW-0812">Transmembrane</keyword>
<evidence type="ECO:0000256" key="8">
    <source>
        <dbReference type="ARBA" id="ARBA00023136"/>
    </source>
</evidence>
<evidence type="ECO:0000313" key="10">
    <source>
        <dbReference type="EMBL" id="TRO77837.1"/>
    </source>
</evidence>
<sequence>MPLEFQIILAMAMDAVIGDPRWLPHPVRGIGRAATALEKPVRRLIASETLAGLVATLIVIASTALICWFLIMVMTEVSPWLGEAMSIVILYFGFAARDLSRHALHVKYALETDDLDLARRQVAMLVGRDTEELDHAEVSRAAVESVAENTVDAVTAPLLFALIGGPVGTMVYKAINTLDSMFGYKNDRYVHFGYFAAKIDDLANYIPARITALLTPVAATLLGFDARGSWLIFRRDRHNHPSPNGGQIEAAMAGALNVRLGGENSYFGQPSFRPYMGDNNRPLCAERIGETVRLMWAISLLMASFGLILRGGLGALAQ</sequence>
<dbReference type="GO" id="GO:0005886">
    <property type="term" value="C:plasma membrane"/>
    <property type="evidence" value="ECO:0007669"/>
    <property type="project" value="UniProtKB-SubCell"/>
</dbReference>
<organism evidence="10 11">
    <name type="scientific">Trichloromonas acetexigens</name>
    <dbReference type="NCBI Taxonomy" id="38815"/>
    <lineage>
        <taxon>Bacteria</taxon>
        <taxon>Pseudomonadati</taxon>
        <taxon>Thermodesulfobacteriota</taxon>
        <taxon>Desulfuromonadia</taxon>
        <taxon>Desulfuromonadales</taxon>
        <taxon>Trichloromonadaceae</taxon>
        <taxon>Trichloromonas</taxon>
    </lineage>
</organism>
<protein>
    <recommendedName>
        <fullName evidence="9">Cobalamin biosynthesis protein CobD</fullName>
    </recommendedName>
</protein>
<evidence type="ECO:0000256" key="1">
    <source>
        <dbReference type="ARBA" id="ARBA00004651"/>
    </source>
</evidence>
<name>A0A550J3M2_9BACT</name>
<comment type="function">
    <text evidence="9">Converts cobyric acid to cobinamide by the addition of aminopropanol on the F carboxylic group.</text>
</comment>
<dbReference type="HAMAP" id="MF_00024">
    <property type="entry name" value="CobD_CbiB"/>
    <property type="match status" value="1"/>
</dbReference>
<keyword evidence="7 9" id="KW-1133">Transmembrane helix</keyword>
<evidence type="ECO:0000256" key="6">
    <source>
        <dbReference type="ARBA" id="ARBA00022692"/>
    </source>
</evidence>
<comment type="pathway">
    <text evidence="2 9">Cofactor biosynthesis; adenosylcobalamin biosynthesis.</text>
</comment>
<comment type="subcellular location">
    <subcellularLocation>
        <location evidence="1 9">Cell membrane</location>
        <topology evidence="1 9">Multi-pass membrane protein</topology>
    </subcellularLocation>
</comment>
<keyword evidence="4 9" id="KW-1003">Cell membrane</keyword>
<evidence type="ECO:0000256" key="2">
    <source>
        <dbReference type="ARBA" id="ARBA00004953"/>
    </source>
</evidence>
<dbReference type="GO" id="GO:0009236">
    <property type="term" value="P:cobalamin biosynthetic process"/>
    <property type="evidence" value="ECO:0007669"/>
    <property type="project" value="UniProtKB-UniRule"/>
</dbReference>
<keyword evidence="8 9" id="KW-0472">Membrane</keyword>
<feature type="transmembrane region" description="Helical" evidence="9">
    <location>
        <begin position="49"/>
        <end position="71"/>
    </location>
</feature>
<evidence type="ECO:0000256" key="7">
    <source>
        <dbReference type="ARBA" id="ARBA00022989"/>
    </source>
</evidence>
<gene>
    <name evidence="9 10" type="primary">cobD</name>
    <name evidence="10" type="ORF">FL622_16930</name>
</gene>
<comment type="caution">
    <text evidence="9">Lacks conserved residue(s) required for the propagation of feature annotation.</text>
</comment>
<dbReference type="OrthoDB" id="9811967at2"/>
<evidence type="ECO:0000256" key="9">
    <source>
        <dbReference type="HAMAP-Rule" id="MF_00024"/>
    </source>
</evidence>
<dbReference type="RefSeq" id="WP_092056496.1">
    <property type="nucleotide sequence ID" value="NZ_FOJJ01000015.1"/>
</dbReference>
<dbReference type="InterPro" id="IPR004485">
    <property type="entry name" value="Cobalamin_biosynth_CobD/CbiB"/>
</dbReference>